<evidence type="ECO:0000313" key="1">
    <source>
        <dbReference type="EMBL" id="WUO51153.1"/>
    </source>
</evidence>
<gene>
    <name evidence="1" type="ORF">OHU17_35315</name>
</gene>
<evidence type="ECO:0008006" key="3">
    <source>
        <dbReference type="Google" id="ProtNLM"/>
    </source>
</evidence>
<keyword evidence="2" id="KW-1185">Reference proteome</keyword>
<sequence>MRFRVEVTGGAVGAAALAMLFTVTIPVDSAAADKSNPGSEPARISAATWTPTTTLNNGPIRECYAAGCAEVWRPGPGETVRWSHYAYNSSGNRWYYVQYVVGNGTPHTFYGWIYCGNVTASC</sequence>
<accession>A0ABZ1RWY1</accession>
<geneLocation type="plasmid" evidence="1 2">
    <name>unnamed1</name>
</geneLocation>
<proteinExistence type="predicted"/>
<dbReference type="EMBL" id="CP108058">
    <property type="protein sequence ID" value="WUO51153.1"/>
    <property type="molecule type" value="Genomic_DNA"/>
</dbReference>
<reference evidence="1" key="1">
    <citation type="submission" date="2022-10" db="EMBL/GenBank/DDBJ databases">
        <title>The complete genomes of actinobacterial strains from the NBC collection.</title>
        <authorList>
            <person name="Joergensen T.S."/>
            <person name="Alvarez Arevalo M."/>
            <person name="Sterndorff E.B."/>
            <person name="Faurdal D."/>
            <person name="Vuksanovic O."/>
            <person name="Mourched A.-S."/>
            <person name="Charusanti P."/>
            <person name="Shaw S."/>
            <person name="Blin K."/>
            <person name="Weber T."/>
        </authorList>
    </citation>
    <scope>NUCLEOTIDE SEQUENCE</scope>
    <source>
        <strain evidence="1">NBC_00283</strain>
        <plasmid evidence="1">unnamed1</plasmid>
    </source>
</reference>
<evidence type="ECO:0000313" key="2">
    <source>
        <dbReference type="Proteomes" id="UP001432075"/>
    </source>
</evidence>
<dbReference type="Proteomes" id="UP001432075">
    <property type="component" value="Plasmid unnamed1"/>
</dbReference>
<protein>
    <recommendedName>
        <fullName evidence="3">SH3 domain-containing protein</fullName>
    </recommendedName>
</protein>
<dbReference type="RefSeq" id="WP_328777600.1">
    <property type="nucleotide sequence ID" value="NZ_CP108058.1"/>
</dbReference>
<keyword evidence="1" id="KW-0614">Plasmid</keyword>
<name>A0ABZ1RWY1_9ACTN</name>
<organism evidence="1 2">
    <name type="scientific">Streptomyces goshikiensis</name>
    <dbReference type="NCBI Taxonomy" id="1942"/>
    <lineage>
        <taxon>Bacteria</taxon>
        <taxon>Bacillati</taxon>
        <taxon>Actinomycetota</taxon>
        <taxon>Actinomycetes</taxon>
        <taxon>Kitasatosporales</taxon>
        <taxon>Streptomycetaceae</taxon>
        <taxon>Streptomyces</taxon>
    </lineage>
</organism>